<feature type="region of interest" description="Disordered" evidence="1">
    <location>
        <begin position="162"/>
        <end position="213"/>
    </location>
</feature>
<gene>
    <name evidence="3" type="ORF">F441_12356</name>
</gene>
<dbReference type="PROSITE" id="PS50994">
    <property type="entry name" value="INTEGRASE"/>
    <property type="match status" value="1"/>
</dbReference>
<evidence type="ECO:0000313" key="3">
    <source>
        <dbReference type="EMBL" id="ETP12194.1"/>
    </source>
</evidence>
<organism evidence="3 4">
    <name type="scientific">Phytophthora nicotianae CJ01A1</name>
    <dbReference type="NCBI Taxonomy" id="1317063"/>
    <lineage>
        <taxon>Eukaryota</taxon>
        <taxon>Sar</taxon>
        <taxon>Stramenopiles</taxon>
        <taxon>Oomycota</taxon>
        <taxon>Peronosporomycetes</taxon>
        <taxon>Peronosporales</taxon>
        <taxon>Peronosporaceae</taxon>
        <taxon>Phytophthora</taxon>
    </lineage>
</organism>
<reference evidence="3 4" key="1">
    <citation type="submission" date="2013-11" db="EMBL/GenBank/DDBJ databases">
        <title>The Genome Sequence of Phytophthora parasitica CJ01A1.</title>
        <authorList>
            <consortium name="The Broad Institute Genomics Platform"/>
            <person name="Russ C."/>
            <person name="Tyler B."/>
            <person name="Panabieres F."/>
            <person name="Shan W."/>
            <person name="Tripathy S."/>
            <person name="Grunwald N."/>
            <person name="Machado M."/>
            <person name="Johnson C.S."/>
            <person name="Walker B."/>
            <person name="Young S.K."/>
            <person name="Zeng Q."/>
            <person name="Gargeya S."/>
            <person name="Fitzgerald M."/>
            <person name="Haas B."/>
            <person name="Abouelleil A."/>
            <person name="Allen A.W."/>
            <person name="Alvarado L."/>
            <person name="Arachchi H.M."/>
            <person name="Berlin A.M."/>
            <person name="Chapman S.B."/>
            <person name="Gainer-Dewar J."/>
            <person name="Goldberg J."/>
            <person name="Griggs A."/>
            <person name="Gujja S."/>
            <person name="Hansen M."/>
            <person name="Howarth C."/>
            <person name="Imamovic A."/>
            <person name="Ireland A."/>
            <person name="Larimer J."/>
            <person name="McCowan C."/>
            <person name="Murphy C."/>
            <person name="Pearson M."/>
            <person name="Poon T.W."/>
            <person name="Priest M."/>
            <person name="Roberts A."/>
            <person name="Saif S."/>
            <person name="Shea T."/>
            <person name="Sisk P."/>
            <person name="Sykes S."/>
            <person name="Wortman J."/>
            <person name="Nusbaum C."/>
            <person name="Birren B."/>
        </authorList>
    </citation>
    <scope>NUCLEOTIDE SEQUENCE [LARGE SCALE GENOMIC DNA]</scope>
    <source>
        <strain evidence="3 4">CJ01A1</strain>
    </source>
</reference>
<dbReference type="PANTHER" id="PTHR47266">
    <property type="entry name" value="ENDONUCLEASE-RELATED"/>
    <property type="match status" value="1"/>
</dbReference>
<dbReference type="GO" id="GO:0015074">
    <property type="term" value="P:DNA integration"/>
    <property type="evidence" value="ECO:0007669"/>
    <property type="project" value="InterPro"/>
</dbReference>
<evidence type="ECO:0000313" key="4">
    <source>
        <dbReference type="Proteomes" id="UP000018958"/>
    </source>
</evidence>
<name>W2WRN8_PHYNI</name>
<dbReference type="InterPro" id="IPR001584">
    <property type="entry name" value="Integrase_cat-core"/>
</dbReference>
<feature type="region of interest" description="Disordered" evidence="1">
    <location>
        <begin position="75"/>
        <end position="149"/>
    </location>
</feature>
<dbReference type="Gene3D" id="3.30.420.10">
    <property type="entry name" value="Ribonuclease H-like superfamily/Ribonuclease H"/>
    <property type="match status" value="1"/>
</dbReference>
<evidence type="ECO:0000256" key="1">
    <source>
        <dbReference type="SAM" id="MobiDB-lite"/>
    </source>
</evidence>
<dbReference type="Proteomes" id="UP000018958">
    <property type="component" value="Unassembled WGS sequence"/>
</dbReference>
<feature type="compositionally biased region" description="Low complexity" evidence="1">
    <location>
        <begin position="114"/>
        <end position="137"/>
    </location>
</feature>
<dbReference type="InterPro" id="IPR036397">
    <property type="entry name" value="RNaseH_sf"/>
</dbReference>
<feature type="domain" description="Integrase catalytic" evidence="2">
    <location>
        <begin position="1"/>
        <end position="65"/>
    </location>
</feature>
<protein>
    <recommendedName>
        <fullName evidence="2">Integrase catalytic domain-containing protein</fullName>
    </recommendedName>
</protein>
<feature type="compositionally biased region" description="Polar residues" evidence="1">
    <location>
        <begin position="194"/>
        <end position="211"/>
    </location>
</feature>
<dbReference type="EMBL" id="ANIX01002400">
    <property type="protein sequence ID" value="ETP12194.1"/>
    <property type="molecule type" value="Genomic_DNA"/>
</dbReference>
<dbReference type="InterPro" id="IPR012337">
    <property type="entry name" value="RNaseH-like_sf"/>
</dbReference>
<evidence type="ECO:0000259" key="2">
    <source>
        <dbReference type="PROSITE" id="PS50994"/>
    </source>
</evidence>
<proteinExistence type="predicted"/>
<comment type="caution">
    <text evidence="3">The sequence shown here is derived from an EMBL/GenBank/DDBJ whole genome shotgun (WGS) entry which is preliminary data.</text>
</comment>
<dbReference type="AlphaFoldDB" id="W2WRN8"/>
<dbReference type="SUPFAM" id="SSF53098">
    <property type="entry name" value="Ribonuclease H-like"/>
    <property type="match status" value="1"/>
</dbReference>
<dbReference type="InterPro" id="IPR052160">
    <property type="entry name" value="Gypsy_RT_Integrase-like"/>
</dbReference>
<dbReference type="GO" id="GO:0003676">
    <property type="term" value="F:nucleic acid binding"/>
    <property type="evidence" value="ECO:0007669"/>
    <property type="project" value="InterPro"/>
</dbReference>
<dbReference type="OrthoDB" id="2273864at2759"/>
<sequence>MSTASHPETDGQTERANRVVEDILRSYATSFTSWSSFLPMVEFAINNTTHASTGLTPFFVNFGRHPRVPALLGLERLPPSQLPGSHDDATPTSTGGAPTEAPEMTADSHVNAVSTRSSSRISSQGPLTRAAARAATASPRDVAAWTSRTLINPRQRRAVELHAAPDPVTAAEVPPATSRPPRRRSGGTLRPYKSSYNSASQLSATSATRSLRPSIARRRMPTTVGVVTWMIPRWRPSPIIYQWDFPNACDELGRKQACATVYWPIQAICTAPTSYLLRRSATPLSSCEDPKR</sequence>
<accession>W2WRN8</accession>